<dbReference type="InterPro" id="IPR014155">
    <property type="entry name" value="VirB11"/>
</dbReference>
<dbReference type="InterPro" id="IPR027417">
    <property type="entry name" value="P-loop_NTPase"/>
</dbReference>
<keyword evidence="2" id="KW-0547">Nucleotide-binding</keyword>
<reference evidence="5" key="2">
    <citation type="submission" date="2017-11" db="EMBL/GenBank/DDBJ databases">
        <title>PacBio sequencing of new strain of the secondary endosymbiont Candidatus Hamiltonella defensa.</title>
        <authorList>
            <person name="Strand M.R."/>
            <person name="Oliver K."/>
        </authorList>
    </citation>
    <scope>NUCLEOTIDE SEQUENCE [LARGE SCALE GENOMIC DNA]</scope>
    <source>
        <strain evidence="5">A2C</strain>
    </source>
</reference>
<proteinExistence type="inferred from homology"/>
<gene>
    <name evidence="4" type="ORF">BJP41_05110</name>
</gene>
<reference evidence="5" key="1">
    <citation type="submission" date="2016-10" db="EMBL/GenBank/DDBJ databases">
        <authorList>
            <person name="Chevignon G."/>
        </authorList>
    </citation>
    <scope>NUCLEOTIDE SEQUENCE [LARGE SCALE GENOMIC DNA]</scope>
    <source>
        <strain evidence="5">A2C</strain>
    </source>
</reference>
<dbReference type="RefSeq" id="WP_100103258.1">
    <property type="nucleotide sequence ID" value="NZ_CADIJJ010000025.1"/>
</dbReference>
<keyword evidence="2" id="KW-0067">ATP-binding</keyword>
<dbReference type="InterPro" id="IPR001482">
    <property type="entry name" value="T2SS/T4SS_dom"/>
</dbReference>
<protein>
    <recommendedName>
        <fullName evidence="2">Type IV secretion system protein</fullName>
    </recommendedName>
</protein>
<dbReference type="GO" id="GO:0005524">
    <property type="term" value="F:ATP binding"/>
    <property type="evidence" value="ECO:0007669"/>
    <property type="project" value="UniProtKB-UniRule"/>
</dbReference>
<dbReference type="GO" id="GO:0043684">
    <property type="term" value="C:type IV secretion system complex"/>
    <property type="evidence" value="ECO:0007669"/>
    <property type="project" value="UniProtKB-UniRule"/>
</dbReference>
<sequence length="343" mass="39032">MSHPQNPTMMYYRDSLFGALLATEGLTELAVNRPNQIFTKVNGEWQEHDATLSYEECMTFASVLANHNDDHIDDLKPILSATLESGERCQMVIPPACERGTVSITLRQPSYLKIPHQSWIESGFYDQLTGQEKTESHDDVLIRLFKDNAFPEFMEKAIEYGKTTVFGGGTGSGKTTYEKTLLDCIPSHLRLVSIEDNPEVEFYSHRNYVHLFYNAEAPEGAIVTPASLLRANFRMNPDRILLTEVRGPETWDFMKAQSSGHEGGVTSLHAPTPEAVIDGIIERCYQNPECRNLPYNVMLRKVLNNIDVIACMTARGNWRRLTQLYFKPLHRDSYFKELSRGQM</sequence>
<comment type="similarity">
    <text evidence="1 2">Belongs to the GSP E family.</text>
</comment>
<feature type="domain" description="Bacterial type II secretion system protein E" evidence="3">
    <location>
        <begin position="164"/>
        <end position="273"/>
    </location>
</feature>
<dbReference type="AlphaFoldDB" id="A0A2D3T1Z0"/>
<comment type="function">
    <text evidence="2">Part of the Type IV secretion system.</text>
</comment>
<evidence type="ECO:0000313" key="5">
    <source>
        <dbReference type="Proteomes" id="UP000230008"/>
    </source>
</evidence>
<organism evidence="4 5">
    <name type="scientific">Candidatus Williamhamiltonella defendens</name>
    <dbReference type="NCBI Taxonomy" id="138072"/>
    <lineage>
        <taxon>Bacteria</taxon>
        <taxon>Pseudomonadati</taxon>
        <taxon>Pseudomonadota</taxon>
        <taxon>Gammaproteobacteria</taxon>
        <taxon>Enterobacterales</taxon>
        <taxon>Enterobacteriaceae</taxon>
        <taxon>aphid secondary symbionts</taxon>
        <taxon>Candidatus Williamhamiltonella</taxon>
    </lineage>
</organism>
<dbReference type="InterPro" id="IPR050921">
    <property type="entry name" value="T4SS_GSP_E_ATPase"/>
</dbReference>
<dbReference type="NCBIfam" id="TIGR02788">
    <property type="entry name" value="VirB11"/>
    <property type="match status" value="1"/>
</dbReference>
<evidence type="ECO:0000259" key="3">
    <source>
        <dbReference type="Pfam" id="PF00437"/>
    </source>
</evidence>
<evidence type="ECO:0000256" key="2">
    <source>
        <dbReference type="RuleBase" id="RU366071"/>
    </source>
</evidence>
<evidence type="ECO:0000313" key="4">
    <source>
        <dbReference type="EMBL" id="ATW29817.1"/>
    </source>
</evidence>
<dbReference type="SUPFAM" id="SSF52540">
    <property type="entry name" value="P-loop containing nucleoside triphosphate hydrolases"/>
    <property type="match status" value="1"/>
</dbReference>
<evidence type="ECO:0000256" key="1">
    <source>
        <dbReference type="ARBA" id="ARBA00006611"/>
    </source>
</evidence>
<dbReference type="Gene3D" id="3.40.50.300">
    <property type="entry name" value="P-loop containing nucleotide triphosphate hydrolases"/>
    <property type="match status" value="1"/>
</dbReference>
<accession>A0A2D3T1Z0</accession>
<dbReference type="PANTHER" id="PTHR30486:SF6">
    <property type="entry name" value="TYPE IV PILUS RETRACTATION ATPASE PILT"/>
    <property type="match status" value="1"/>
</dbReference>
<dbReference type="Pfam" id="PF00437">
    <property type="entry name" value="T2SSE"/>
    <property type="match status" value="1"/>
</dbReference>
<dbReference type="Gene3D" id="3.30.450.90">
    <property type="match status" value="1"/>
</dbReference>
<name>A0A2D3T1Z0_9ENTR</name>
<dbReference type="GO" id="GO:0044097">
    <property type="term" value="P:secretion by the type IV secretion system"/>
    <property type="evidence" value="ECO:0007669"/>
    <property type="project" value="InterPro"/>
</dbReference>
<dbReference type="CDD" id="cd01130">
    <property type="entry name" value="VirB11-like_ATPase"/>
    <property type="match status" value="1"/>
</dbReference>
<dbReference type="Proteomes" id="UP000230008">
    <property type="component" value="Chromosome"/>
</dbReference>
<dbReference type="EMBL" id="CP017606">
    <property type="protein sequence ID" value="ATW29817.1"/>
    <property type="molecule type" value="Genomic_DNA"/>
</dbReference>
<dbReference type="PANTHER" id="PTHR30486">
    <property type="entry name" value="TWITCHING MOTILITY PROTEIN PILT"/>
    <property type="match status" value="1"/>
</dbReference>
<dbReference type="GO" id="GO:0016887">
    <property type="term" value="F:ATP hydrolysis activity"/>
    <property type="evidence" value="ECO:0007669"/>
    <property type="project" value="InterPro"/>
</dbReference>